<proteinExistence type="predicted"/>
<feature type="region of interest" description="Disordered" evidence="1">
    <location>
        <begin position="63"/>
        <end position="84"/>
    </location>
</feature>
<evidence type="ECO:0000313" key="2">
    <source>
        <dbReference type="EMBL" id="KAK1901511.1"/>
    </source>
</evidence>
<dbReference type="AlphaFoldDB" id="A0AAD9CI00"/>
<dbReference type="EMBL" id="JASDAP010000006">
    <property type="protein sequence ID" value="KAK1901511.1"/>
    <property type="molecule type" value="Genomic_DNA"/>
</dbReference>
<reference evidence="2" key="1">
    <citation type="submission" date="2023-04" db="EMBL/GenBank/DDBJ databases">
        <title>Chromosome-level genome of Chaenocephalus aceratus.</title>
        <authorList>
            <person name="Park H."/>
        </authorList>
    </citation>
    <scope>NUCLEOTIDE SEQUENCE</scope>
    <source>
        <strain evidence="2">DE</strain>
        <tissue evidence="2">Muscle</tissue>
    </source>
</reference>
<protein>
    <submittedName>
        <fullName evidence="2">G-protein coupled receptor 42</fullName>
    </submittedName>
</protein>
<name>A0AAD9CI00_DISEL</name>
<evidence type="ECO:0000313" key="3">
    <source>
        <dbReference type="Proteomes" id="UP001228049"/>
    </source>
</evidence>
<accession>A0AAD9CI00</accession>
<dbReference type="Proteomes" id="UP001228049">
    <property type="component" value="Unassembled WGS sequence"/>
</dbReference>
<gene>
    <name evidence="2" type="ORF">KUDE01_004479</name>
</gene>
<organism evidence="2 3">
    <name type="scientific">Dissostichus eleginoides</name>
    <name type="common">Patagonian toothfish</name>
    <name type="synonym">Dissostichus amissus</name>
    <dbReference type="NCBI Taxonomy" id="100907"/>
    <lineage>
        <taxon>Eukaryota</taxon>
        <taxon>Metazoa</taxon>
        <taxon>Chordata</taxon>
        <taxon>Craniata</taxon>
        <taxon>Vertebrata</taxon>
        <taxon>Euteleostomi</taxon>
        <taxon>Actinopterygii</taxon>
        <taxon>Neopterygii</taxon>
        <taxon>Teleostei</taxon>
        <taxon>Neoteleostei</taxon>
        <taxon>Acanthomorphata</taxon>
        <taxon>Eupercaria</taxon>
        <taxon>Perciformes</taxon>
        <taxon>Notothenioidei</taxon>
        <taxon>Nototheniidae</taxon>
        <taxon>Dissostichus</taxon>
    </lineage>
</organism>
<feature type="non-terminal residue" evidence="2">
    <location>
        <position position="84"/>
    </location>
</feature>
<comment type="caution">
    <text evidence="2">The sequence shown here is derived from an EMBL/GenBank/DDBJ whole genome shotgun (WGS) entry which is preliminary data.</text>
</comment>
<keyword evidence="3" id="KW-1185">Reference proteome</keyword>
<evidence type="ECO:0000256" key="1">
    <source>
        <dbReference type="SAM" id="MobiDB-lite"/>
    </source>
</evidence>
<feature type="non-terminal residue" evidence="2">
    <location>
        <position position="1"/>
    </location>
</feature>
<keyword evidence="2" id="KW-0675">Receptor</keyword>
<sequence length="84" mass="9736">QQCHIGSLRKANEDLQLWSRWQRERQILLRTVNAAQHSRGSRSAHRTTERWVQARSESLRFTADRGGSKGHTPLQACDWSRGLI</sequence>